<dbReference type="SMART" id="SM00710">
    <property type="entry name" value="PbH1"/>
    <property type="match status" value="6"/>
</dbReference>
<dbReference type="EMBL" id="JACCBB010000001">
    <property type="protein sequence ID" value="NYD24676.1"/>
    <property type="molecule type" value="Genomic_DNA"/>
</dbReference>
<dbReference type="InterPro" id="IPR045392">
    <property type="entry name" value="DUF6519"/>
</dbReference>
<evidence type="ECO:0008006" key="3">
    <source>
        <dbReference type="Google" id="ProtNLM"/>
    </source>
</evidence>
<accession>A0A7Y9DQH8</accession>
<organism evidence="1 2">
    <name type="scientific">Kineococcus aurantiacus</name>
    <dbReference type="NCBI Taxonomy" id="37633"/>
    <lineage>
        <taxon>Bacteria</taxon>
        <taxon>Bacillati</taxon>
        <taxon>Actinomycetota</taxon>
        <taxon>Actinomycetes</taxon>
        <taxon>Kineosporiales</taxon>
        <taxon>Kineosporiaceae</taxon>
        <taxon>Kineococcus</taxon>
    </lineage>
</organism>
<keyword evidence="2" id="KW-1185">Reference proteome</keyword>
<name>A0A7Y9DQH8_9ACTN</name>
<dbReference type="Proteomes" id="UP000521922">
    <property type="component" value="Unassembled WGS sequence"/>
</dbReference>
<dbReference type="InterPro" id="IPR006626">
    <property type="entry name" value="PbH1"/>
</dbReference>
<protein>
    <recommendedName>
        <fullName evidence="3">Right handed beta helix region</fullName>
    </recommendedName>
</protein>
<dbReference type="AlphaFoldDB" id="A0A7Y9DQH8"/>
<proteinExistence type="predicted"/>
<dbReference type="InterPro" id="IPR011050">
    <property type="entry name" value="Pectin_lyase_fold/virulence"/>
</dbReference>
<dbReference type="Pfam" id="PF20129">
    <property type="entry name" value="DUF6519"/>
    <property type="match status" value="3"/>
</dbReference>
<gene>
    <name evidence="1" type="ORF">BJ968_004216</name>
</gene>
<evidence type="ECO:0000313" key="2">
    <source>
        <dbReference type="Proteomes" id="UP000521922"/>
    </source>
</evidence>
<reference evidence="1 2" key="1">
    <citation type="submission" date="2020-07" db="EMBL/GenBank/DDBJ databases">
        <title>Sequencing the genomes of 1000 actinobacteria strains.</title>
        <authorList>
            <person name="Klenk H.-P."/>
        </authorList>
    </citation>
    <scope>NUCLEOTIDE SEQUENCE [LARGE SCALE GENOMIC DNA]</scope>
    <source>
        <strain evidence="1 2">DSM 7487</strain>
    </source>
</reference>
<evidence type="ECO:0000313" key="1">
    <source>
        <dbReference type="EMBL" id="NYD24676.1"/>
    </source>
</evidence>
<sequence>MKADISADTFRPERHFDAVVIGQGQVLLDSDFNEQHAIDRDRHRTTVTDVVGSSGAPRSGGGFAVTVAPDGRDLLLGRGHFHVDGVLCRNDPPTVGADVASTTSLTVEQAAPDGVPFASGQWVHVVVAGVETLAQVGAVAGRSLTLTSPVAALTGQTRTAVIPVRSFRHQPHRLPLDPFDPTAPLTAGAHRVELDVWDRHVSAVEDPSIREVALGDADGATRLQTVWQVRLTHAGPAGGGSCAVPAGPAKGRLIASTEPGLPTDDPCELPDEAGFRGLENQLYRVEVHEVGSPGVVLKWQRDNASTASRVTTLGAVLRLETVGTDDVLGFAAATYVEVTDDALELEHRGGDLLEVLDPPDADRTLRLAAAPTRAAAAHNPKARRWDGRLTIDPTLSATERTRVLERGLQITLEPGDFTPGDYWLIPARTADSAGGGTIVWPSDAGEWLAQEPHGIRRHTASLALVDATATAFTRSRECRLTFPPLSAITADDVSVTWPDAGVDTVQDALDALRGRASGTGACTAVAVPGPGWESVFAAIPPGADAQVCFPVGDYPTPAPVVVADRGHLVLHGAGPGATLTGAAETVLAFERCASVTVERLTVRSGGAAASHLRGALDFTGCTATVRDAVLANAVVDARQGCCLRTTGGSLTVETTTFQVGDRQIGVLAVDATTVTVSSNRFHTGARSAHGSGLGSLTPRERLDARRLLFADLRPVKATGSRVAVEVGNQSLSFATPSAAMSTWANVLEPRYPSMRRFQRAVDRILRAVLAGNPVTGTAALTDLLVHRVVDRRTTVMSQAVVVAGEEVGEVLISGNDIQDAVQGIHVAASRREPRGAGVCSVRRAAVTGNRVRVVVPPEGARGRHGIFVGNADHVRITDNDVSVHTRVDDDRLATEGLRVHGYVARTLVVRDNVVDSPGGIALFLLQRPTKQPVRRMYAVEDNFVTAVGAPIVVRGLLKDHVVFRGNQPGPKDTPLNV</sequence>
<dbReference type="SUPFAM" id="SSF51126">
    <property type="entry name" value="Pectin lyase-like"/>
    <property type="match status" value="1"/>
</dbReference>
<dbReference type="RefSeq" id="WP_179755225.1">
    <property type="nucleotide sequence ID" value="NZ_BAAAGN010000013.1"/>
</dbReference>
<comment type="caution">
    <text evidence="1">The sequence shown here is derived from an EMBL/GenBank/DDBJ whole genome shotgun (WGS) entry which is preliminary data.</text>
</comment>